<keyword evidence="4 10" id="KW-0067">ATP-binding</keyword>
<dbReference type="PROSITE" id="PS50929">
    <property type="entry name" value="ABC_TM1F"/>
    <property type="match status" value="1"/>
</dbReference>
<evidence type="ECO:0000256" key="7">
    <source>
        <dbReference type="SAM" id="Phobius"/>
    </source>
</evidence>
<dbReference type="InterPro" id="IPR011527">
    <property type="entry name" value="ABC1_TM_dom"/>
</dbReference>
<feature type="transmembrane region" description="Helical" evidence="7">
    <location>
        <begin position="20"/>
        <end position="42"/>
    </location>
</feature>
<comment type="subcellular location">
    <subcellularLocation>
        <location evidence="1">Cell membrane</location>
        <topology evidence="1">Multi-pass membrane protein</topology>
    </subcellularLocation>
</comment>
<dbReference type="CDD" id="cd07346">
    <property type="entry name" value="ABC_6TM_exporters"/>
    <property type="match status" value="1"/>
</dbReference>
<dbReference type="Gene3D" id="3.40.50.300">
    <property type="entry name" value="P-loop containing nucleotide triphosphate hydrolases"/>
    <property type="match status" value="1"/>
</dbReference>
<feature type="domain" description="ABC transporter" evidence="8">
    <location>
        <begin position="335"/>
        <end position="569"/>
    </location>
</feature>
<keyword evidence="2 7" id="KW-0812">Transmembrane</keyword>
<dbReference type="InterPro" id="IPR027417">
    <property type="entry name" value="P-loop_NTPase"/>
</dbReference>
<dbReference type="PANTHER" id="PTHR24221">
    <property type="entry name" value="ATP-BINDING CASSETTE SUB-FAMILY B"/>
    <property type="match status" value="1"/>
</dbReference>
<feature type="transmembrane region" description="Helical" evidence="7">
    <location>
        <begin position="136"/>
        <end position="156"/>
    </location>
</feature>
<feature type="domain" description="ABC transmembrane type-1" evidence="9">
    <location>
        <begin position="22"/>
        <end position="303"/>
    </location>
</feature>
<dbReference type="Gene3D" id="1.20.1560.10">
    <property type="entry name" value="ABC transporter type 1, transmembrane domain"/>
    <property type="match status" value="1"/>
</dbReference>
<comment type="caution">
    <text evidence="10">The sequence shown here is derived from an EMBL/GenBank/DDBJ whole genome shotgun (WGS) entry which is preliminary data.</text>
</comment>
<sequence length="579" mass="65240">MKTSLLLKFIFPYLKKYKNIYFLLSIFVIVGIFYQTGMAWFFQNMTDTIFSNQQSNLVFFLFIGIFLIVVIMITSFFNVYYMAKTTNLIKRDIRMDLFKHLLQQPMSYISSTHSGSLQSQIHQDTEQLDGVLGHNIAQLIILPFSGSVALIYLSFINVPLTLITLFLGPLILIASKLIGVAIRTNGEVIQENTAKMSKQLQESFEGHTLLKTFRLEKQLTQKYKQINEELISNQIREGKFSGFLQSVSSGVGYGAQILIFAIGTFFVANDQITIGDLLAFIILSQSLITPFSNIGQLWTNLQRSLSAVSRIYTFLLLPKHLLLDESNVEQQPVTITFNKVSFSYSPNKSIIQDINLTIMPNQRIAIIGESGAGKSTLMKLVLGLYLPTKGSIHLGLGDKGLEELKGINPYVSYVPQDAFLFDDTLYENIRYGKLDATVNEINYAAKQVSATSFINQLDGDYQFQVGERGNRLSGGQRQRITLARAFIGKRPIVVFDEATSALDVQTEGTILKELLQQNQEQTMIMITHRLSTAMYCDKIILMANGSIIAEGKHDELLTTSDHYKDLYKKYIVANAQSYS</sequence>
<dbReference type="PROSITE" id="PS50893">
    <property type="entry name" value="ABC_TRANSPORTER_2"/>
    <property type="match status" value="1"/>
</dbReference>
<feature type="transmembrane region" description="Helical" evidence="7">
    <location>
        <begin position="162"/>
        <end position="182"/>
    </location>
</feature>
<accession>A0ABU9VFI2</accession>
<dbReference type="InterPro" id="IPR039421">
    <property type="entry name" value="Type_1_exporter"/>
</dbReference>
<keyword evidence="5 7" id="KW-1133">Transmembrane helix</keyword>
<dbReference type="GO" id="GO:0005524">
    <property type="term" value="F:ATP binding"/>
    <property type="evidence" value="ECO:0007669"/>
    <property type="project" value="UniProtKB-KW"/>
</dbReference>
<name>A0ABU9VFI2_9BACI</name>
<dbReference type="Pfam" id="PF00005">
    <property type="entry name" value="ABC_tran"/>
    <property type="match status" value="1"/>
</dbReference>
<keyword evidence="3" id="KW-0547">Nucleotide-binding</keyword>
<evidence type="ECO:0000313" key="10">
    <source>
        <dbReference type="EMBL" id="MEN0642652.1"/>
    </source>
</evidence>
<dbReference type="SMART" id="SM00382">
    <property type="entry name" value="AAA"/>
    <property type="match status" value="1"/>
</dbReference>
<protein>
    <submittedName>
        <fullName evidence="10">ABC transporter ATP-binding protein</fullName>
    </submittedName>
</protein>
<organism evidence="10 11">
    <name type="scientific">Alkalicoccobacillus gibsonii</name>
    <dbReference type="NCBI Taxonomy" id="79881"/>
    <lineage>
        <taxon>Bacteria</taxon>
        <taxon>Bacillati</taxon>
        <taxon>Bacillota</taxon>
        <taxon>Bacilli</taxon>
        <taxon>Bacillales</taxon>
        <taxon>Bacillaceae</taxon>
        <taxon>Alkalicoccobacillus</taxon>
    </lineage>
</organism>
<evidence type="ECO:0000259" key="8">
    <source>
        <dbReference type="PROSITE" id="PS50893"/>
    </source>
</evidence>
<dbReference type="PROSITE" id="PS00211">
    <property type="entry name" value="ABC_TRANSPORTER_1"/>
    <property type="match status" value="1"/>
</dbReference>
<keyword evidence="11" id="KW-1185">Reference proteome</keyword>
<dbReference type="InterPro" id="IPR003439">
    <property type="entry name" value="ABC_transporter-like_ATP-bd"/>
</dbReference>
<evidence type="ECO:0000313" key="11">
    <source>
        <dbReference type="Proteomes" id="UP001418796"/>
    </source>
</evidence>
<keyword evidence="6 7" id="KW-0472">Membrane</keyword>
<dbReference type="InterPro" id="IPR003593">
    <property type="entry name" value="AAA+_ATPase"/>
</dbReference>
<evidence type="ECO:0000256" key="5">
    <source>
        <dbReference type="ARBA" id="ARBA00022989"/>
    </source>
</evidence>
<proteinExistence type="predicted"/>
<feature type="transmembrane region" description="Helical" evidence="7">
    <location>
        <begin position="243"/>
        <end position="268"/>
    </location>
</feature>
<dbReference type="SUPFAM" id="SSF52540">
    <property type="entry name" value="P-loop containing nucleoside triphosphate hydrolases"/>
    <property type="match status" value="1"/>
</dbReference>
<dbReference type="PANTHER" id="PTHR24221:SF654">
    <property type="entry name" value="ATP-BINDING CASSETTE SUB-FAMILY B MEMBER 6"/>
    <property type="match status" value="1"/>
</dbReference>
<dbReference type="RefSeq" id="WP_343129735.1">
    <property type="nucleotide sequence ID" value="NZ_JBCITK010000001.1"/>
</dbReference>
<dbReference type="Pfam" id="PF00664">
    <property type="entry name" value="ABC_membrane"/>
    <property type="match status" value="1"/>
</dbReference>
<gene>
    <name evidence="10" type="ORF">MKY91_05700</name>
</gene>
<dbReference type="InterPro" id="IPR017871">
    <property type="entry name" value="ABC_transporter-like_CS"/>
</dbReference>
<evidence type="ECO:0000256" key="3">
    <source>
        <dbReference type="ARBA" id="ARBA00022741"/>
    </source>
</evidence>
<dbReference type="EMBL" id="JBCITK010000001">
    <property type="protein sequence ID" value="MEN0642652.1"/>
    <property type="molecule type" value="Genomic_DNA"/>
</dbReference>
<evidence type="ECO:0000256" key="4">
    <source>
        <dbReference type="ARBA" id="ARBA00022840"/>
    </source>
</evidence>
<evidence type="ECO:0000256" key="2">
    <source>
        <dbReference type="ARBA" id="ARBA00022692"/>
    </source>
</evidence>
<dbReference type="SUPFAM" id="SSF90123">
    <property type="entry name" value="ABC transporter transmembrane region"/>
    <property type="match status" value="1"/>
</dbReference>
<evidence type="ECO:0000256" key="6">
    <source>
        <dbReference type="ARBA" id="ARBA00023136"/>
    </source>
</evidence>
<evidence type="ECO:0000259" key="9">
    <source>
        <dbReference type="PROSITE" id="PS50929"/>
    </source>
</evidence>
<feature type="transmembrane region" description="Helical" evidence="7">
    <location>
        <begin position="57"/>
        <end position="81"/>
    </location>
</feature>
<dbReference type="Proteomes" id="UP001418796">
    <property type="component" value="Unassembled WGS sequence"/>
</dbReference>
<evidence type="ECO:0000256" key="1">
    <source>
        <dbReference type="ARBA" id="ARBA00004651"/>
    </source>
</evidence>
<dbReference type="InterPro" id="IPR036640">
    <property type="entry name" value="ABC1_TM_sf"/>
</dbReference>
<reference evidence="10 11" key="1">
    <citation type="submission" date="2024-03" db="EMBL/GenBank/DDBJ databases">
        <title>Bacilli Hybrid Assemblies.</title>
        <authorList>
            <person name="Kovac J."/>
        </authorList>
    </citation>
    <scope>NUCLEOTIDE SEQUENCE [LARGE SCALE GENOMIC DNA]</scope>
    <source>
        <strain evidence="10 11">FSL R7-0666</strain>
    </source>
</reference>